<name>A0A1B7MW14_9AGAM</name>
<dbReference type="Proteomes" id="UP000092154">
    <property type="component" value="Unassembled WGS sequence"/>
</dbReference>
<sequence length="99" mass="11342">MPILLPPQPQRQRLDHLSSTIPDPFISTYSFNSCHSLNPFFHHHSSIRNATAVKLSKYYISFLVNLSNTTPLPSATVHRPFTEPLAFIYTRTTRLFLSV</sequence>
<proteinExistence type="predicted"/>
<organism evidence="1 2">
    <name type="scientific">Rhizopogon vinicolor AM-OR11-026</name>
    <dbReference type="NCBI Taxonomy" id="1314800"/>
    <lineage>
        <taxon>Eukaryota</taxon>
        <taxon>Fungi</taxon>
        <taxon>Dikarya</taxon>
        <taxon>Basidiomycota</taxon>
        <taxon>Agaricomycotina</taxon>
        <taxon>Agaricomycetes</taxon>
        <taxon>Agaricomycetidae</taxon>
        <taxon>Boletales</taxon>
        <taxon>Suillineae</taxon>
        <taxon>Rhizopogonaceae</taxon>
        <taxon>Rhizopogon</taxon>
    </lineage>
</organism>
<protein>
    <submittedName>
        <fullName evidence="1">Uncharacterized protein</fullName>
    </submittedName>
</protein>
<dbReference type="EMBL" id="KV448394">
    <property type="protein sequence ID" value="OAX36779.1"/>
    <property type="molecule type" value="Genomic_DNA"/>
</dbReference>
<gene>
    <name evidence="1" type="ORF">K503DRAFT_277711</name>
</gene>
<keyword evidence="2" id="KW-1185">Reference proteome</keyword>
<dbReference type="OrthoDB" id="2709903at2759"/>
<evidence type="ECO:0000313" key="2">
    <source>
        <dbReference type="Proteomes" id="UP000092154"/>
    </source>
</evidence>
<accession>A0A1B7MW14</accession>
<dbReference type="InParanoid" id="A0A1B7MW14"/>
<reference evidence="1 2" key="1">
    <citation type="submission" date="2016-06" db="EMBL/GenBank/DDBJ databases">
        <title>Comparative genomics of the ectomycorrhizal sister species Rhizopogon vinicolor and Rhizopogon vesiculosus (Basidiomycota: Boletales) reveals a divergence of the mating type B locus.</title>
        <authorList>
            <consortium name="DOE Joint Genome Institute"/>
            <person name="Mujic A.B."/>
            <person name="Kuo A."/>
            <person name="Tritt A."/>
            <person name="Lipzen A."/>
            <person name="Chen C."/>
            <person name="Johnson J."/>
            <person name="Sharma A."/>
            <person name="Barry K."/>
            <person name="Grigoriev I.V."/>
            <person name="Spatafora J.W."/>
        </authorList>
    </citation>
    <scope>NUCLEOTIDE SEQUENCE [LARGE SCALE GENOMIC DNA]</scope>
    <source>
        <strain evidence="1 2">AM-OR11-026</strain>
    </source>
</reference>
<evidence type="ECO:0000313" key="1">
    <source>
        <dbReference type="EMBL" id="OAX36779.1"/>
    </source>
</evidence>
<dbReference type="AlphaFoldDB" id="A0A1B7MW14"/>